<dbReference type="GO" id="GO:0009307">
    <property type="term" value="P:DNA restriction-modification system"/>
    <property type="evidence" value="ECO:0007669"/>
    <property type="project" value="InterPro"/>
</dbReference>
<keyword evidence="1" id="KW-0614">Plasmid</keyword>
<accession>A0A6G7BAY3</accession>
<dbReference type="RefSeq" id="WP_102215530.1">
    <property type="nucleotide sequence ID" value="NZ_CP049227.1"/>
</dbReference>
<dbReference type="InterPro" id="IPR019057">
    <property type="entry name" value="Restrct_endonuc_II_Eco47II"/>
</dbReference>
<dbReference type="AlphaFoldDB" id="A0A6G7BAY3"/>
<dbReference type="Pfam" id="PF09553">
    <property type="entry name" value="RE_Eco47II"/>
    <property type="match status" value="1"/>
</dbReference>
<gene>
    <name evidence="1" type="ORF">G6Z83_07185</name>
</gene>
<keyword evidence="1" id="KW-0378">Hydrolase</keyword>
<dbReference type="Proteomes" id="UP000501676">
    <property type="component" value="Plasmid pC0210C1"/>
</dbReference>
<keyword evidence="1" id="KW-0540">Nuclease</keyword>
<sequence length="280" mass="32608">MVWTIDFISKEDFKKHVKNTIKHYGNKLASYDVKKFNRNLIDPIKMIFDKAVYGENWETIIANEIFRQRDKSNTNEIGYFHQRIFNYIKNCHVPDNGKEGGWDVIYESPQGYVLDNGNKVARVYVELKNKHNTMNSSSSSKTYMKMQNQLLHDDNCICFLVEAIAAKSQNIIWQTTVDGQKVSHNRIRRVSIDKFYEIITGQRDAFYQICRVLPEMVDEVINEGNELSVPEDKVYQKIKEIADGFEGTDQNMGMILSMYMLGFSTYNGFDDIADQNKNLK</sequence>
<evidence type="ECO:0000313" key="2">
    <source>
        <dbReference type="Proteomes" id="UP000501676"/>
    </source>
</evidence>
<evidence type="ECO:0000313" key="1">
    <source>
        <dbReference type="EMBL" id="QIH24495.1"/>
    </source>
</evidence>
<reference evidence="1 2" key="1">
    <citation type="submission" date="2020-02" db="EMBL/GenBank/DDBJ databases">
        <title>Complete genome sequences of six Lactobacillus iners strains isolated from the human vagina.</title>
        <authorList>
            <person name="France M.T."/>
            <person name="Rutt L."/>
            <person name="Narina S."/>
            <person name="Arbaugh S."/>
            <person name="Humphrys M.S."/>
            <person name="Ma B."/>
            <person name="Hayward M.R."/>
            <person name="Relman D."/>
            <person name="Kwon D.S."/>
            <person name="Ravel J."/>
        </authorList>
    </citation>
    <scope>NUCLEOTIDE SEQUENCE [LARGE SCALE GENOMIC DNA]</scope>
    <source>
        <strain evidence="1 2">C0210C1</strain>
        <plasmid evidence="2">pc0210c1</plasmid>
    </source>
</reference>
<dbReference type="EMBL" id="CP049229">
    <property type="protein sequence ID" value="QIH24495.1"/>
    <property type="molecule type" value="Genomic_DNA"/>
</dbReference>
<organism evidence="1 2">
    <name type="scientific">Lactobacillus iners</name>
    <dbReference type="NCBI Taxonomy" id="147802"/>
    <lineage>
        <taxon>Bacteria</taxon>
        <taxon>Bacillati</taxon>
        <taxon>Bacillota</taxon>
        <taxon>Bacilli</taxon>
        <taxon>Lactobacillales</taxon>
        <taxon>Lactobacillaceae</taxon>
        <taxon>Lactobacillus</taxon>
    </lineage>
</organism>
<dbReference type="GO" id="GO:0009036">
    <property type="term" value="F:type II site-specific deoxyribonuclease activity"/>
    <property type="evidence" value="ECO:0007669"/>
    <property type="project" value="InterPro"/>
</dbReference>
<geneLocation type="plasmid" evidence="2">
    <name>pc0210c1</name>
</geneLocation>
<dbReference type="GO" id="GO:0003677">
    <property type="term" value="F:DNA binding"/>
    <property type="evidence" value="ECO:0007669"/>
    <property type="project" value="InterPro"/>
</dbReference>
<protein>
    <submittedName>
        <fullName evidence="1">Eco47II family restriction endonuclease</fullName>
    </submittedName>
</protein>
<keyword evidence="1" id="KW-0255">Endonuclease</keyword>
<dbReference type="REBASE" id="393818">
    <property type="entry name" value="Lin210C1ORF7190P"/>
</dbReference>
<proteinExistence type="predicted"/>
<name>A0A6G7BAY3_9LACO</name>